<dbReference type="AlphaFoldDB" id="A0A1H2Z7I6"/>
<feature type="transmembrane region" description="Helical" evidence="1">
    <location>
        <begin position="12"/>
        <end position="34"/>
    </location>
</feature>
<protein>
    <recommendedName>
        <fullName evidence="4">TadE-like protein</fullName>
    </recommendedName>
</protein>
<keyword evidence="1" id="KW-0812">Transmembrane</keyword>
<accession>A0A1H2Z7I6</accession>
<sequence>MDGDRGAVTVEAAVALGALAFVLASMLAGLAMVVDLLRCTDAAGEAARLVARGQRQQAESAVRVIAPGGARLAVRAEGDAVTVEVGVAPVGGLLFGARVRATAFALLEPGVSGAG</sequence>
<keyword evidence="3" id="KW-1185">Reference proteome</keyword>
<dbReference type="STRING" id="589385.SAMN05421504_102405"/>
<reference evidence="2 3" key="1">
    <citation type="submission" date="2016-10" db="EMBL/GenBank/DDBJ databases">
        <authorList>
            <person name="de Groot N.N."/>
        </authorList>
    </citation>
    <scope>NUCLEOTIDE SEQUENCE [LARGE SCALE GENOMIC DNA]</scope>
    <source>
        <strain evidence="2 3">CPCC 202699</strain>
    </source>
</reference>
<dbReference type="InterPro" id="IPR049790">
    <property type="entry name" value="Rv3655c/TadE"/>
</dbReference>
<evidence type="ECO:0000313" key="3">
    <source>
        <dbReference type="Proteomes" id="UP000199515"/>
    </source>
</evidence>
<evidence type="ECO:0000256" key="1">
    <source>
        <dbReference type="SAM" id="Phobius"/>
    </source>
</evidence>
<dbReference type="EMBL" id="FNON01000002">
    <property type="protein sequence ID" value="SDX13287.1"/>
    <property type="molecule type" value="Genomic_DNA"/>
</dbReference>
<keyword evidence="1" id="KW-1133">Transmembrane helix</keyword>
<dbReference type="RefSeq" id="WP_091288297.1">
    <property type="nucleotide sequence ID" value="NZ_FNON01000002.1"/>
</dbReference>
<name>A0A1H2Z7I6_9PSEU</name>
<evidence type="ECO:0000313" key="2">
    <source>
        <dbReference type="EMBL" id="SDX13287.1"/>
    </source>
</evidence>
<evidence type="ECO:0008006" key="4">
    <source>
        <dbReference type="Google" id="ProtNLM"/>
    </source>
</evidence>
<dbReference type="NCBIfam" id="NF041390">
    <property type="entry name" value="TadE_Rv3655c"/>
    <property type="match status" value="1"/>
</dbReference>
<proteinExistence type="predicted"/>
<gene>
    <name evidence="2" type="ORF">SAMN05421504_102405</name>
</gene>
<dbReference type="Proteomes" id="UP000199515">
    <property type="component" value="Unassembled WGS sequence"/>
</dbReference>
<organism evidence="2 3">
    <name type="scientific">Amycolatopsis xylanica</name>
    <dbReference type="NCBI Taxonomy" id="589385"/>
    <lineage>
        <taxon>Bacteria</taxon>
        <taxon>Bacillati</taxon>
        <taxon>Actinomycetota</taxon>
        <taxon>Actinomycetes</taxon>
        <taxon>Pseudonocardiales</taxon>
        <taxon>Pseudonocardiaceae</taxon>
        <taxon>Amycolatopsis</taxon>
    </lineage>
</organism>
<keyword evidence="1" id="KW-0472">Membrane</keyword>
<dbReference type="OrthoDB" id="4481209at2"/>